<dbReference type="InterPro" id="IPR012677">
    <property type="entry name" value="Nucleotide-bd_a/b_plait_sf"/>
</dbReference>
<dbReference type="EMBL" id="JAEHOE010000210">
    <property type="protein sequence ID" value="KAG2482633.1"/>
    <property type="molecule type" value="Genomic_DNA"/>
</dbReference>
<dbReference type="GO" id="GO:0003743">
    <property type="term" value="F:translation initiation factor activity"/>
    <property type="evidence" value="ECO:0007669"/>
    <property type="project" value="UniProtKB-UniRule"/>
</dbReference>
<evidence type="ECO:0000313" key="9">
    <source>
        <dbReference type="EMBL" id="KAG2482633.1"/>
    </source>
</evidence>
<comment type="subcellular location">
    <subcellularLocation>
        <location evidence="1 6 7">Cytoplasm</location>
    </subcellularLocation>
</comment>
<dbReference type="InterPro" id="IPR015943">
    <property type="entry name" value="WD40/YVTN_repeat-like_dom_sf"/>
</dbReference>
<keyword evidence="5 6" id="KW-0648">Protein biosynthesis</keyword>
<keyword evidence="3 6" id="KW-0396">Initiation factor</keyword>
<dbReference type="GO" id="GO:0001732">
    <property type="term" value="P:formation of cytoplasmic translation initiation complex"/>
    <property type="evidence" value="ECO:0007669"/>
    <property type="project" value="UniProtKB-UniRule"/>
</dbReference>
<dbReference type="InterPro" id="IPR013979">
    <property type="entry name" value="TIF_beta_prop-like"/>
</dbReference>
<comment type="similarity">
    <text evidence="6 7">Belongs to the eIF-3 subunit B family.</text>
</comment>
<dbReference type="GO" id="GO:0033290">
    <property type="term" value="C:eukaryotic 48S preinitiation complex"/>
    <property type="evidence" value="ECO:0007669"/>
    <property type="project" value="UniProtKB-UniRule"/>
</dbReference>
<comment type="caution">
    <text evidence="9">The sequence shown here is derived from an EMBL/GenBank/DDBJ whole genome shotgun (WGS) entry which is preliminary data.</text>
</comment>
<keyword evidence="4 6" id="KW-0694">RNA-binding</keyword>
<dbReference type="InterPro" id="IPR011400">
    <property type="entry name" value="EIF3B"/>
</dbReference>
<feature type="domain" description="RRM" evidence="8">
    <location>
        <begin position="60"/>
        <end position="150"/>
    </location>
</feature>
<dbReference type="Gene3D" id="2.130.10.10">
    <property type="entry name" value="YVTN repeat-like/Quinoprotein amine dehydrogenase"/>
    <property type="match status" value="2"/>
</dbReference>
<evidence type="ECO:0000259" key="8">
    <source>
        <dbReference type="PROSITE" id="PS50102"/>
    </source>
</evidence>
<dbReference type="FunFam" id="3.30.70.330:FF:000235">
    <property type="entry name" value="Eukaryotic translation initiation factor 3 subunit B"/>
    <property type="match status" value="1"/>
</dbReference>
<dbReference type="PANTHER" id="PTHR14068">
    <property type="entry name" value="EUKARYOTIC TRANSLATION INITIATION FACTOR 3 EIF3 -RELATED"/>
    <property type="match status" value="1"/>
</dbReference>
<dbReference type="InterPro" id="IPR034363">
    <property type="entry name" value="eIF3B_RRM"/>
</dbReference>
<evidence type="ECO:0000256" key="2">
    <source>
        <dbReference type="ARBA" id="ARBA00022490"/>
    </source>
</evidence>
<keyword evidence="2 6" id="KW-0963">Cytoplasm</keyword>
<sequence length="714" mass="82145">MDIDPMDVSRQLYPDLPPGFPYEGFDLEELILPAGDDMGIKSDDDDIKDEDVQTQSGFGSCIVIQNLPKAPEEKYDKLMGVVRTIASKLGDVRDNGIFMPLDEATKTTKGFAFVELARKEDADAALLDERFVNGYQLDKNHKLTLSRFDDFDKYAKVPDEYAPLEPQAYKQTENVHSWLADKLGRDQFVVRHGDTTVVCYNDGKRGRADVAYQRDFWTESFVQWSPQGTLLATMHRQGMAIWGGPTFQRINRFAHPNVRLVDFSPNEKYLVSYTSHEPATARDSFHVKIMVWDVRTAKCLRMFDGPVDEYAVGSSAGPNGALKWPVFKWAGGRDDTYYARLGRSKISVFECPTMVLLGKESLKMDGVQDFEWSPSEPLLAAYSMEQGNQPARIVVFKIPERIELRQKNMLNVSDVKMFWHPQGTYLAVKVEAWTKTKKSTTTSFQIFCVKDKDVPLEVFELKNNKERVHTFAWEPKGHRFAVLHGDGPRPSISFFTMRDDKGRLGVRELKMLDNRACNALSWSPQGRNIVLAGLKNFNGQLEFFNVDEMETMATAEHFMATDVEWDPTGRYVATIVSHVQQMENGINVWSFGGRMLYSMQRDKLYQFSWRPRPPSLLPPEKEAEIAKNLKQYSKRYDEEDEQLLQQADADVLQERQKGLDEWKAYVESRRNYAMLQLDFKRELYGPRFAEKEFTIQKVMVEQVVDVKEEPYNTK</sequence>
<evidence type="ECO:0000256" key="4">
    <source>
        <dbReference type="ARBA" id="ARBA00022884"/>
    </source>
</evidence>
<evidence type="ECO:0000256" key="5">
    <source>
        <dbReference type="ARBA" id="ARBA00022917"/>
    </source>
</evidence>
<dbReference type="GO" id="GO:0003723">
    <property type="term" value="F:RNA binding"/>
    <property type="evidence" value="ECO:0007669"/>
    <property type="project" value="UniProtKB-UniRule"/>
</dbReference>
<dbReference type="InterPro" id="IPR000504">
    <property type="entry name" value="RRM_dom"/>
</dbReference>
<dbReference type="CDD" id="cd12278">
    <property type="entry name" value="RRM_eIF3B"/>
    <property type="match status" value="1"/>
</dbReference>
<dbReference type="InterPro" id="IPR035979">
    <property type="entry name" value="RBD_domain_sf"/>
</dbReference>
<proteinExistence type="inferred from homology"/>
<dbReference type="GO" id="GO:0005852">
    <property type="term" value="C:eukaryotic translation initiation factor 3 complex"/>
    <property type="evidence" value="ECO:0007669"/>
    <property type="project" value="UniProtKB-UniRule"/>
</dbReference>
<evidence type="ECO:0000256" key="3">
    <source>
        <dbReference type="ARBA" id="ARBA00022540"/>
    </source>
</evidence>
<dbReference type="Gene3D" id="3.30.70.330">
    <property type="match status" value="1"/>
</dbReference>
<comment type="function">
    <text evidence="7">Component of the eukaryotic translation initiation factor 3 (eIF-3) complex, which is involved in protein synthesis and, together with other initiation factors, stimulates binding of mRNA and methionyl-tRNAi to the 40S ribosome.</text>
</comment>
<name>A0A835XH11_9CHLO</name>
<dbReference type="SUPFAM" id="SSF82171">
    <property type="entry name" value="DPP6 N-terminal domain-like"/>
    <property type="match status" value="1"/>
</dbReference>
<evidence type="ECO:0000256" key="1">
    <source>
        <dbReference type="ARBA" id="ARBA00004496"/>
    </source>
</evidence>
<dbReference type="OrthoDB" id="10250414at2759"/>
<dbReference type="SMART" id="SM00360">
    <property type="entry name" value="RRM"/>
    <property type="match status" value="1"/>
</dbReference>
<reference evidence="9" key="1">
    <citation type="journal article" date="2020" name="bioRxiv">
        <title>Comparative genomics of Chlamydomonas.</title>
        <authorList>
            <person name="Craig R.J."/>
            <person name="Hasan A.R."/>
            <person name="Ness R.W."/>
            <person name="Keightley P.D."/>
        </authorList>
    </citation>
    <scope>NUCLEOTIDE SEQUENCE</scope>
    <source>
        <strain evidence="9">CCAP 11/70</strain>
    </source>
</reference>
<dbReference type="Proteomes" id="UP000612055">
    <property type="component" value="Unassembled WGS sequence"/>
</dbReference>
<evidence type="ECO:0000313" key="10">
    <source>
        <dbReference type="Proteomes" id="UP000612055"/>
    </source>
</evidence>
<dbReference type="HAMAP" id="MF_03001">
    <property type="entry name" value="eIF3b"/>
    <property type="match status" value="1"/>
</dbReference>
<keyword evidence="10" id="KW-1185">Reference proteome</keyword>
<dbReference type="GO" id="GO:0031369">
    <property type="term" value="F:translation initiation factor binding"/>
    <property type="evidence" value="ECO:0007669"/>
    <property type="project" value="InterPro"/>
</dbReference>
<dbReference type="PANTHER" id="PTHR14068:SF0">
    <property type="entry name" value="EUKARYOTIC TRANSLATION INITIATION FACTOR 3 SUBUNIT B"/>
    <property type="match status" value="1"/>
</dbReference>
<evidence type="ECO:0000256" key="7">
    <source>
        <dbReference type="PIRNR" id="PIRNR036424"/>
    </source>
</evidence>
<dbReference type="PIRSF" id="PIRSF036424">
    <property type="entry name" value="eIF3b"/>
    <property type="match status" value="1"/>
</dbReference>
<dbReference type="Pfam" id="PF00076">
    <property type="entry name" value="RRM_1"/>
    <property type="match status" value="1"/>
</dbReference>
<protein>
    <recommendedName>
        <fullName evidence="6 7">Eukaryotic translation initiation factor 3 subunit B</fullName>
        <shortName evidence="6 7">eIF3b</shortName>
    </recommendedName>
    <alternativeName>
        <fullName evidence="6">eIF-3-eta</fullName>
    </alternativeName>
    <alternativeName>
        <fullName evidence="6">eIF3 p110</fullName>
    </alternativeName>
</protein>
<comment type="subunit">
    <text evidence="6 7">Component of the eukaryotic translation initiation factor 3 (eIF-3) complex.</text>
</comment>
<dbReference type="PROSITE" id="PS50102">
    <property type="entry name" value="RRM"/>
    <property type="match status" value="1"/>
</dbReference>
<dbReference type="FunFam" id="2.130.10.10:FF:002482">
    <property type="entry name" value="Eukaryotic translation initiation factor 3 subunit B"/>
    <property type="match status" value="1"/>
</dbReference>
<evidence type="ECO:0000256" key="6">
    <source>
        <dbReference type="HAMAP-Rule" id="MF_03001"/>
    </source>
</evidence>
<dbReference type="Pfam" id="PF08662">
    <property type="entry name" value="eIF2A"/>
    <property type="match status" value="1"/>
</dbReference>
<gene>
    <name evidence="9" type="ORF">HYH03_018441</name>
</gene>
<accession>A0A835XH11</accession>
<comment type="function">
    <text evidence="6">RNA-binding component of the eukaryotic translation initiation factor 3 (eIF-3) complex, which is involved in protein synthesis of a specialized repertoire of mRNAs and, together with other initiation factors, stimulates binding of mRNA and methionyl-tRNAi to the 40S ribosome. The eIF-3 complex specifically targets and initiates translation of a subset of mRNAs involved in cell proliferation.</text>
</comment>
<dbReference type="SUPFAM" id="SSF54928">
    <property type="entry name" value="RNA-binding domain, RBD"/>
    <property type="match status" value="1"/>
</dbReference>
<organism evidence="9 10">
    <name type="scientific">Edaphochlamys debaryana</name>
    <dbReference type="NCBI Taxonomy" id="47281"/>
    <lineage>
        <taxon>Eukaryota</taxon>
        <taxon>Viridiplantae</taxon>
        <taxon>Chlorophyta</taxon>
        <taxon>core chlorophytes</taxon>
        <taxon>Chlorophyceae</taxon>
        <taxon>CS clade</taxon>
        <taxon>Chlamydomonadales</taxon>
        <taxon>Chlamydomonadales incertae sedis</taxon>
        <taxon>Edaphochlamys</taxon>
    </lineage>
</organism>
<dbReference type="GO" id="GO:0016282">
    <property type="term" value="C:eukaryotic 43S preinitiation complex"/>
    <property type="evidence" value="ECO:0007669"/>
    <property type="project" value="UniProtKB-UniRule"/>
</dbReference>
<dbReference type="AlphaFoldDB" id="A0A835XH11"/>